<organism evidence="4 5">
    <name type="scientific">Roseivivax lentus</name>
    <dbReference type="NCBI Taxonomy" id="633194"/>
    <lineage>
        <taxon>Bacteria</taxon>
        <taxon>Pseudomonadati</taxon>
        <taxon>Pseudomonadota</taxon>
        <taxon>Alphaproteobacteria</taxon>
        <taxon>Rhodobacterales</taxon>
        <taxon>Roseobacteraceae</taxon>
        <taxon>Roseivivax</taxon>
    </lineage>
</organism>
<dbReference type="AlphaFoldDB" id="A0A1N7JR66"/>
<dbReference type="PROSITE" id="PS00061">
    <property type="entry name" value="ADH_SHORT"/>
    <property type="match status" value="1"/>
</dbReference>
<dbReference type="GO" id="GO:0016020">
    <property type="term" value="C:membrane"/>
    <property type="evidence" value="ECO:0007669"/>
    <property type="project" value="TreeGrafter"/>
</dbReference>
<dbReference type="EMBL" id="FTOQ01000001">
    <property type="protein sequence ID" value="SIS51807.1"/>
    <property type="molecule type" value="Genomic_DNA"/>
</dbReference>
<evidence type="ECO:0000256" key="2">
    <source>
        <dbReference type="ARBA" id="ARBA00023002"/>
    </source>
</evidence>
<dbReference type="OrthoDB" id="210852at2"/>
<dbReference type="SUPFAM" id="SSF51735">
    <property type="entry name" value="NAD(P)-binding Rossmann-fold domains"/>
    <property type="match status" value="1"/>
</dbReference>
<evidence type="ECO:0000313" key="4">
    <source>
        <dbReference type="EMBL" id="SIS51807.1"/>
    </source>
</evidence>
<dbReference type="Pfam" id="PF00106">
    <property type="entry name" value="adh_short"/>
    <property type="match status" value="1"/>
</dbReference>
<reference evidence="5" key="1">
    <citation type="submission" date="2017-01" db="EMBL/GenBank/DDBJ databases">
        <authorList>
            <person name="Varghese N."/>
            <person name="Submissions S."/>
        </authorList>
    </citation>
    <scope>NUCLEOTIDE SEQUENCE [LARGE SCALE GENOMIC DNA]</scope>
    <source>
        <strain evidence="5">DSM 29430</strain>
    </source>
</reference>
<dbReference type="GO" id="GO:0016491">
    <property type="term" value="F:oxidoreductase activity"/>
    <property type="evidence" value="ECO:0007669"/>
    <property type="project" value="UniProtKB-KW"/>
</dbReference>
<keyword evidence="2" id="KW-0560">Oxidoreductase</keyword>
<sequence>MEVAGRSVLITGAARGIGRALALALADAGSRVIAVDRDAPGAEAVARECGGLGLGCDVTDPAALARMVEAARGWAGRIDMAISNAGIARGEPDGPTSAPDDVWQQMFELHVMAHLRLARLLLPEMIARGEGALVNVASAAGLLSQIGDAAYSATKHAAVSLAQSLAIEHGHQGIRAAVVCPLYVATPLLGYAEAEAPAHPGVLTADIVAARILDGLREDRFLILPHPEAAEYARMRAEAPEAWISGMQRLRDRVMREGPHDLPSLHRRI</sequence>
<dbReference type="InterPro" id="IPR036291">
    <property type="entry name" value="NAD(P)-bd_dom_sf"/>
</dbReference>
<name>A0A1N7JR66_9RHOB</name>
<dbReference type="PANTHER" id="PTHR44196">
    <property type="entry name" value="DEHYDROGENASE/REDUCTASE SDR FAMILY MEMBER 7B"/>
    <property type="match status" value="1"/>
</dbReference>
<protein>
    <submittedName>
        <fullName evidence="4">Short-chain dehydrogenase</fullName>
    </submittedName>
</protein>
<comment type="similarity">
    <text evidence="1 3">Belongs to the short-chain dehydrogenases/reductases (SDR) family.</text>
</comment>
<dbReference type="InterPro" id="IPR002347">
    <property type="entry name" value="SDR_fam"/>
</dbReference>
<dbReference type="PRINTS" id="PR00081">
    <property type="entry name" value="GDHRDH"/>
</dbReference>
<dbReference type="InterPro" id="IPR020904">
    <property type="entry name" value="Sc_DH/Rdtase_CS"/>
</dbReference>
<accession>A0A1N7JR66</accession>
<dbReference type="PRINTS" id="PR00080">
    <property type="entry name" value="SDRFAMILY"/>
</dbReference>
<proteinExistence type="inferred from homology"/>
<evidence type="ECO:0000256" key="3">
    <source>
        <dbReference type="RuleBase" id="RU000363"/>
    </source>
</evidence>
<dbReference type="Proteomes" id="UP000186684">
    <property type="component" value="Unassembled WGS sequence"/>
</dbReference>
<dbReference type="STRING" id="633194.SAMN05421759_101168"/>
<dbReference type="RefSeq" id="WP_076444051.1">
    <property type="nucleotide sequence ID" value="NZ_FTOQ01000001.1"/>
</dbReference>
<dbReference type="PANTHER" id="PTHR44196:SF1">
    <property type="entry name" value="DEHYDROGENASE_REDUCTASE SDR FAMILY MEMBER 7B"/>
    <property type="match status" value="1"/>
</dbReference>
<keyword evidence="5" id="KW-1185">Reference proteome</keyword>
<gene>
    <name evidence="4" type="ORF">SAMN05421759_101168</name>
</gene>
<evidence type="ECO:0000256" key="1">
    <source>
        <dbReference type="ARBA" id="ARBA00006484"/>
    </source>
</evidence>
<dbReference type="Gene3D" id="3.40.50.720">
    <property type="entry name" value="NAD(P)-binding Rossmann-like Domain"/>
    <property type="match status" value="1"/>
</dbReference>
<evidence type="ECO:0000313" key="5">
    <source>
        <dbReference type="Proteomes" id="UP000186684"/>
    </source>
</evidence>